<feature type="domain" description="ABC transporter" evidence="4">
    <location>
        <begin position="5"/>
        <end position="220"/>
    </location>
</feature>
<evidence type="ECO:0000313" key="5">
    <source>
        <dbReference type="EMBL" id="MBO1306654.1"/>
    </source>
</evidence>
<comment type="caution">
    <text evidence="5">The sequence shown here is derived from an EMBL/GenBank/DDBJ whole genome shotgun (WGS) entry which is preliminary data.</text>
</comment>
<evidence type="ECO:0000256" key="3">
    <source>
        <dbReference type="ARBA" id="ARBA00022840"/>
    </source>
</evidence>
<dbReference type="RefSeq" id="WP_207673584.1">
    <property type="nucleotide sequence ID" value="NZ_JAFREM010000017.1"/>
</dbReference>
<keyword evidence="6" id="KW-1185">Reference proteome</keyword>
<gene>
    <name evidence="5" type="ORF">JZO70_10805</name>
</gene>
<dbReference type="SUPFAM" id="SSF52540">
    <property type="entry name" value="P-loop containing nucleoside triphosphate hydrolases"/>
    <property type="match status" value="1"/>
</dbReference>
<evidence type="ECO:0000313" key="6">
    <source>
        <dbReference type="Proteomes" id="UP000664601"/>
    </source>
</evidence>
<reference evidence="5 6" key="1">
    <citation type="submission" date="2021-03" db="EMBL/GenBank/DDBJ databases">
        <title>Enterococcal diversity collection.</title>
        <authorList>
            <person name="Gilmore M.S."/>
            <person name="Schwartzman J."/>
            <person name="Van Tyne D."/>
            <person name="Martin M."/>
            <person name="Earl A.M."/>
            <person name="Manson A.L."/>
            <person name="Straub T."/>
            <person name="Salamzade R."/>
            <person name="Saavedra J."/>
            <person name="Lebreton F."/>
            <person name="Prichula J."/>
            <person name="Schaufler K."/>
            <person name="Gaca A."/>
            <person name="Sgardioli B."/>
            <person name="Wagenaar J."/>
            <person name="Strong T."/>
        </authorList>
    </citation>
    <scope>NUCLEOTIDE SEQUENCE [LARGE SCALE GENOMIC DNA]</scope>
    <source>
        <strain evidence="5 6">669A</strain>
    </source>
</reference>
<dbReference type="PANTHER" id="PTHR42939">
    <property type="entry name" value="ABC TRANSPORTER ATP-BINDING PROTEIN ALBC-RELATED"/>
    <property type="match status" value="1"/>
</dbReference>
<evidence type="ECO:0000259" key="4">
    <source>
        <dbReference type="PROSITE" id="PS50893"/>
    </source>
</evidence>
<dbReference type="Proteomes" id="UP000664601">
    <property type="component" value="Unassembled WGS sequence"/>
</dbReference>
<proteinExistence type="predicted"/>
<organism evidence="5 6">
    <name type="scientific">Candidatus Enterococcus moelleringii</name>
    <dbReference type="NCBI Taxonomy" id="2815325"/>
    <lineage>
        <taxon>Bacteria</taxon>
        <taxon>Bacillati</taxon>
        <taxon>Bacillota</taxon>
        <taxon>Bacilli</taxon>
        <taxon>Lactobacillales</taxon>
        <taxon>Enterococcaceae</taxon>
        <taxon>Enterococcus</taxon>
    </lineage>
</organism>
<accession>A0ABS3LAK6</accession>
<dbReference type="Gene3D" id="3.40.50.300">
    <property type="entry name" value="P-loop containing nucleotide triphosphate hydrolases"/>
    <property type="match status" value="1"/>
</dbReference>
<dbReference type="PANTHER" id="PTHR42939:SF1">
    <property type="entry name" value="ABC TRANSPORTER ATP-BINDING PROTEIN ALBC-RELATED"/>
    <property type="match status" value="1"/>
</dbReference>
<sequence>MENLVNVKNISVTFKRKIALETIDCHLAKGEVVGLVGPNGAGKTTLMKAMIGFIPVSKGEIQQAKDTAMEALIEQPGLYPFLSGWDHLQLFSENQQIKGELDRLITLLDMHEFINKKTKDYSLGMKQRLGIALALLNRPQVVILDEPMNGLDPYSVKLLKKAILTYKENGTAFLISSHILSELEQLVDRVILLKAGKLVENVEHPELLENFEDDLLAKLA</sequence>
<name>A0ABS3LAK6_9ENTE</name>
<keyword evidence="3 5" id="KW-0067">ATP-binding</keyword>
<evidence type="ECO:0000256" key="2">
    <source>
        <dbReference type="ARBA" id="ARBA00022741"/>
    </source>
</evidence>
<protein>
    <submittedName>
        <fullName evidence="5">ATP-binding cassette domain-containing protein</fullName>
    </submittedName>
</protein>
<dbReference type="GO" id="GO:0005524">
    <property type="term" value="F:ATP binding"/>
    <property type="evidence" value="ECO:0007669"/>
    <property type="project" value="UniProtKB-KW"/>
</dbReference>
<evidence type="ECO:0000256" key="1">
    <source>
        <dbReference type="ARBA" id="ARBA00022448"/>
    </source>
</evidence>
<keyword evidence="1" id="KW-0813">Transport</keyword>
<dbReference type="PROSITE" id="PS00211">
    <property type="entry name" value="ABC_TRANSPORTER_1"/>
    <property type="match status" value="1"/>
</dbReference>
<dbReference type="EMBL" id="JAFREM010000017">
    <property type="protein sequence ID" value="MBO1306654.1"/>
    <property type="molecule type" value="Genomic_DNA"/>
</dbReference>
<dbReference type="InterPro" id="IPR003593">
    <property type="entry name" value="AAA+_ATPase"/>
</dbReference>
<dbReference type="PROSITE" id="PS50893">
    <property type="entry name" value="ABC_TRANSPORTER_2"/>
    <property type="match status" value="1"/>
</dbReference>
<dbReference type="InterPro" id="IPR027417">
    <property type="entry name" value="P-loop_NTPase"/>
</dbReference>
<dbReference type="InterPro" id="IPR051782">
    <property type="entry name" value="ABC_Transporter_VariousFunc"/>
</dbReference>
<dbReference type="SMART" id="SM00382">
    <property type="entry name" value="AAA"/>
    <property type="match status" value="1"/>
</dbReference>
<dbReference type="InterPro" id="IPR017871">
    <property type="entry name" value="ABC_transporter-like_CS"/>
</dbReference>
<dbReference type="Pfam" id="PF00005">
    <property type="entry name" value="ABC_tran"/>
    <property type="match status" value="1"/>
</dbReference>
<keyword evidence="2" id="KW-0547">Nucleotide-binding</keyword>
<dbReference type="InterPro" id="IPR003439">
    <property type="entry name" value="ABC_transporter-like_ATP-bd"/>
</dbReference>